<gene>
    <name evidence="3" type="ORF">PENVUL_c011G04909</name>
</gene>
<name>A0A1V6S2B2_9EURO</name>
<sequence length="651" mass="69411">MRSIILGASLSFLCAVGVEAVPHSTRASSTRASSTRASSTRASSTAAVPTPTQAINIKNLAASVGGDTQLSTGSSNFSVKNLAVLTNQTTTGVWMDLTCTPDITDATLDPTARWNAAGASDALNDAISAWNTYGINTGLGFPEFISSYFTGPDNWNCKDIGNTPCSTVLTCNQALYPAGYLIMNSFSSIHQLHQQTHSSLGDALNIMQNEVGTFASTFAPQVKENLEIIKFIIDSLVMVASIGSSFAWNIALKGTMIAGTKYFSMGKDVTNAAAVSYGSTMYKDSLKSAKDALGTQNSISSALGTYFSGWTGVESEYISALFNGTNDEHSINAIRDLTSSGGMLLLSSRVDLTGMTAQAAKILYGQLIPAAWSQAPAGLYPRILRKAGGCSTSIDPQILEHTNKDALVGGYVCYNNDAFYVVNVDGKKGTIPFQALPGGNQQTLNGNAWGGVTLEDIVVSSYQGFQRNGNKNGYIMPKESKEIDGAGTLGDYVFQNGIRTPGFFNLPICDDFDTAYNNALYVTTRGDYWPCDAPEGYNPSGTNVEIMKHVNYGCINVDGETLCKSKTSSINIADQGTDISNTTIFARFEGAVKTSYKVVPGCKLVAQWPRAYGDIYFGADNCLYDSTGTNINGQCCTEATEEEALNPYYGY</sequence>
<evidence type="ECO:0000313" key="3">
    <source>
        <dbReference type="EMBL" id="OQE07996.1"/>
    </source>
</evidence>
<feature type="region of interest" description="Disordered" evidence="1">
    <location>
        <begin position="24"/>
        <end position="48"/>
    </location>
</feature>
<proteinExistence type="predicted"/>
<accession>A0A1V6S2B2</accession>
<evidence type="ECO:0000313" key="4">
    <source>
        <dbReference type="Proteomes" id="UP000191518"/>
    </source>
</evidence>
<dbReference type="Proteomes" id="UP000191518">
    <property type="component" value="Unassembled WGS sequence"/>
</dbReference>
<reference evidence="4" key="1">
    <citation type="journal article" date="2017" name="Nat. Microbiol.">
        <title>Global analysis of biosynthetic gene clusters reveals vast potential of secondary metabolite production in Penicillium species.</title>
        <authorList>
            <person name="Nielsen J.C."/>
            <person name="Grijseels S."/>
            <person name="Prigent S."/>
            <person name="Ji B."/>
            <person name="Dainat J."/>
            <person name="Nielsen K.F."/>
            <person name="Frisvad J.C."/>
            <person name="Workman M."/>
            <person name="Nielsen J."/>
        </authorList>
    </citation>
    <scope>NUCLEOTIDE SEQUENCE [LARGE SCALE GENOMIC DNA]</scope>
    <source>
        <strain evidence="4">IBT 29486</strain>
    </source>
</reference>
<protein>
    <submittedName>
        <fullName evidence="3">Uncharacterized protein</fullName>
    </submittedName>
</protein>
<organism evidence="3 4">
    <name type="scientific">Penicillium vulpinum</name>
    <dbReference type="NCBI Taxonomy" id="29845"/>
    <lineage>
        <taxon>Eukaryota</taxon>
        <taxon>Fungi</taxon>
        <taxon>Dikarya</taxon>
        <taxon>Ascomycota</taxon>
        <taxon>Pezizomycotina</taxon>
        <taxon>Eurotiomycetes</taxon>
        <taxon>Eurotiomycetidae</taxon>
        <taxon>Eurotiales</taxon>
        <taxon>Aspergillaceae</taxon>
        <taxon>Penicillium</taxon>
    </lineage>
</organism>
<evidence type="ECO:0000256" key="1">
    <source>
        <dbReference type="SAM" id="MobiDB-lite"/>
    </source>
</evidence>
<dbReference type="STRING" id="29845.A0A1V6S2B2"/>
<comment type="caution">
    <text evidence="3">The sequence shown here is derived from an EMBL/GenBank/DDBJ whole genome shotgun (WGS) entry which is preliminary data.</text>
</comment>
<keyword evidence="4" id="KW-1185">Reference proteome</keyword>
<keyword evidence="2" id="KW-0732">Signal</keyword>
<feature type="signal peptide" evidence="2">
    <location>
        <begin position="1"/>
        <end position="20"/>
    </location>
</feature>
<evidence type="ECO:0000256" key="2">
    <source>
        <dbReference type="SAM" id="SignalP"/>
    </source>
</evidence>
<dbReference type="EMBL" id="MDYP01000011">
    <property type="protein sequence ID" value="OQE07996.1"/>
    <property type="molecule type" value="Genomic_DNA"/>
</dbReference>
<feature type="compositionally biased region" description="Low complexity" evidence="1">
    <location>
        <begin position="24"/>
        <end position="47"/>
    </location>
</feature>
<dbReference type="AlphaFoldDB" id="A0A1V6S2B2"/>
<feature type="chain" id="PRO_5012483778" evidence="2">
    <location>
        <begin position="21"/>
        <end position="651"/>
    </location>
</feature>